<dbReference type="InterPro" id="IPR020845">
    <property type="entry name" value="AMP-binding_CS"/>
</dbReference>
<evidence type="ECO:0000259" key="4">
    <source>
        <dbReference type="Pfam" id="PF13193"/>
    </source>
</evidence>
<proteinExistence type="inferred from homology"/>
<dbReference type="GO" id="GO:0016878">
    <property type="term" value="F:acid-thiol ligase activity"/>
    <property type="evidence" value="ECO:0007669"/>
    <property type="project" value="UniProtKB-ARBA"/>
</dbReference>
<dbReference type="PANTHER" id="PTHR43767:SF1">
    <property type="entry name" value="NONRIBOSOMAL PEPTIDE SYNTHASE PES1 (EUROFUNG)-RELATED"/>
    <property type="match status" value="1"/>
</dbReference>
<keyword evidence="6" id="KW-1185">Reference proteome</keyword>
<dbReference type="EMBL" id="AP025628">
    <property type="protein sequence ID" value="BDG59820.1"/>
    <property type="molecule type" value="Genomic_DNA"/>
</dbReference>
<dbReference type="KEGG" id="cmic:caldi_09100"/>
<dbReference type="InterPro" id="IPR000873">
    <property type="entry name" value="AMP-dep_synth/lig_dom"/>
</dbReference>
<dbReference type="InterPro" id="IPR025110">
    <property type="entry name" value="AMP-bd_C"/>
</dbReference>
<dbReference type="InterPro" id="IPR045851">
    <property type="entry name" value="AMP-bd_C_sf"/>
</dbReference>
<gene>
    <name evidence="5" type="ORF">caldi_09100</name>
</gene>
<evidence type="ECO:0000256" key="2">
    <source>
        <dbReference type="ARBA" id="ARBA00022598"/>
    </source>
</evidence>
<dbReference type="Gene3D" id="3.40.50.12780">
    <property type="entry name" value="N-terminal domain of ligase-like"/>
    <property type="match status" value="1"/>
</dbReference>
<dbReference type="FunFam" id="3.30.300.30:FF:000008">
    <property type="entry name" value="2,3-dihydroxybenzoate-AMP ligase"/>
    <property type="match status" value="1"/>
</dbReference>
<evidence type="ECO:0000256" key="1">
    <source>
        <dbReference type="ARBA" id="ARBA00006432"/>
    </source>
</evidence>
<dbReference type="Pfam" id="PF13193">
    <property type="entry name" value="AMP-binding_C"/>
    <property type="match status" value="1"/>
</dbReference>
<sequence>MPTGLEMNLLRRFNVGDILRRSALRTPDRPALRFGGRNISYADLDGMANRVGNAFRARGVQPGDVVAVLALNSPEFVATWFGLARIGAVLLPVNAMLRGPEISAILRRARVRGLIVEEVLHPLVQTEAETLASVPFRFWLPSGQAADPPSGWESYPAVLNEAAPEFPEVQVENEAPATLLFTSGTESAPKGVVNTHLNWYAALLSALADLELNRRHRPLLALPLFHVAGLYLLLGTLATGATGVLLRRIDGAEVVSAIESEQVTYLVLPATAYAGLLRLPDLERRNLGSLRRCVVFQYLPGEALDRWLQLVPQAEWVGYWGQSELTPLGASTPPEELREHRSRPDPIGRAHLPLEVRLVDGDDRPVPPGQVGELVVRGPAVMAGYFDDPERTAQAFRGGWHHTGDLAVADEDGFLYFVDRLKDIVKTGGENVSSQEVEEVIARHPAVAEVSVIGIPDPYWVEAVAAVVVRRGPVTEEDIIQHCRAHLASFKVPKQVFFVEDLPRSPSGKILKRELKQKYGGKA</sequence>
<reference evidence="5" key="1">
    <citation type="submission" date="2022-03" db="EMBL/GenBank/DDBJ databases">
        <title>Complete genome sequence of Caldinitratiruptor microaerophilus.</title>
        <authorList>
            <person name="Mukaiyama R."/>
            <person name="Nishiyama T."/>
            <person name="Ueda K."/>
        </authorList>
    </citation>
    <scope>NUCLEOTIDE SEQUENCE</scope>
    <source>
        <strain evidence="5">JCM 16183</strain>
    </source>
</reference>
<evidence type="ECO:0000259" key="3">
    <source>
        <dbReference type="Pfam" id="PF00501"/>
    </source>
</evidence>
<evidence type="ECO:0000313" key="6">
    <source>
        <dbReference type="Proteomes" id="UP001163687"/>
    </source>
</evidence>
<dbReference type="Proteomes" id="UP001163687">
    <property type="component" value="Chromosome"/>
</dbReference>
<dbReference type="Pfam" id="PF00501">
    <property type="entry name" value="AMP-binding"/>
    <property type="match status" value="1"/>
</dbReference>
<dbReference type="Gene3D" id="3.30.300.30">
    <property type="match status" value="1"/>
</dbReference>
<name>A0AA35CIJ8_9FIRM</name>
<dbReference type="PANTHER" id="PTHR43767">
    <property type="entry name" value="LONG-CHAIN-FATTY-ACID--COA LIGASE"/>
    <property type="match status" value="1"/>
</dbReference>
<dbReference type="AlphaFoldDB" id="A0AA35CIJ8"/>
<dbReference type="SUPFAM" id="SSF56801">
    <property type="entry name" value="Acetyl-CoA synthetase-like"/>
    <property type="match status" value="1"/>
</dbReference>
<evidence type="ECO:0000313" key="5">
    <source>
        <dbReference type="EMBL" id="BDG59820.1"/>
    </source>
</evidence>
<dbReference type="InterPro" id="IPR050237">
    <property type="entry name" value="ATP-dep_AMP-bd_enzyme"/>
</dbReference>
<keyword evidence="2" id="KW-0436">Ligase</keyword>
<dbReference type="RefSeq" id="WP_264843909.1">
    <property type="nucleotide sequence ID" value="NZ_AP025628.1"/>
</dbReference>
<accession>A0AA35CIJ8</accession>
<protein>
    <submittedName>
        <fullName evidence="5">Acyl-CoA synthetase</fullName>
    </submittedName>
</protein>
<dbReference type="PROSITE" id="PS00455">
    <property type="entry name" value="AMP_BINDING"/>
    <property type="match status" value="1"/>
</dbReference>
<feature type="domain" description="AMP-dependent synthetase/ligase" evidence="3">
    <location>
        <begin position="20"/>
        <end position="386"/>
    </location>
</feature>
<organism evidence="5 6">
    <name type="scientific">Caldinitratiruptor microaerophilus</name>
    <dbReference type="NCBI Taxonomy" id="671077"/>
    <lineage>
        <taxon>Bacteria</taxon>
        <taxon>Bacillati</taxon>
        <taxon>Bacillota</taxon>
        <taxon>Clostridia</taxon>
        <taxon>Eubacteriales</taxon>
        <taxon>Symbiobacteriaceae</taxon>
        <taxon>Caldinitratiruptor</taxon>
    </lineage>
</organism>
<dbReference type="InterPro" id="IPR042099">
    <property type="entry name" value="ANL_N_sf"/>
</dbReference>
<feature type="domain" description="AMP-binding enzyme C-terminal" evidence="4">
    <location>
        <begin position="436"/>
        <end position="509"/>
    </location>
</feature>
<comment type="similarity">
    <text evidence="1">Belongs to the ATP-dependent AMP-binding enzyme family.</text>
</comment>